<evidence type="ECO:0000256" key="5">
    <source>
        <dbReference type="SAM" id="Phobius"/>
    </source>
</evidence>
<keyword evidence="5" id="KW-0812">Transmembrane</keyword>
<dbReference type="Gene3D" id="2.130.10.10">
    <property type="entry name" value="YVTN repeat-like/Quinoprotein amine dehydrogenase"/>
    <property type="match status" value="2"/>
</dbReference>
<dbReference type="SUPFAM" id="SSF50978">
    <property type="entry name" value="WD40 repeat-like"/>
    <property type="match status" value="1"/>
</dbReference>
<feature type="transmembrane region" description="Helical" evidence="5">
    <location>
        <begin position="25"/>
        <end position="45"/>
    </location>
</feature>
<dbReference type="PROSITE" id="PS50082">
    <property type="entry name" value="WD_REPEATS_2"/>
    <property type="match status" value="3"/>
</dbReference>
<feature type="repeat" description="WD" evidence="3">
    <location>
        <begin position="99"/>
        <end position="133"/>
    </location>
</feature>
<dbReference type="InterPro" id="IPR019775">
    <property type="entry name" value="WD40_repeat_CS"/>
</dbReference>
<dbReference type="GO" id="GO:0030968">
    <property type="term" value="P:endoplasmic reticulum unfolded protein response"/>
    <property type="evidence" value="ECO:0007669"/>
    <property type="project" value="TreeGrafter"/>
</dbReference>
<keyword evidence="5" id="KW-0472">Membrane</keyword>
<keyword evidence="5" id="KW-1133">Transmembrane helix</keyword>
<dbReference type="PANTHER" id="PTHR44321:SF1">
    <property type="entry name" value="TRANSDUCIN BETA-LIKE PROTEIN 2"/>
    <property type="match status" value="1"/>
</dbReference>
<evidence type="ECO:0008006" key="8">
    <source>
        <dbReference type="Google" id="ProtNLM"/>
    </source>
</evidence>
<dbReference type="PRINTS" id="PR00320">
    <property type="entry name" value="GPROTEINBRPT"/>
</dbReference>
<dbReference type="InterPro" id="IPR036322">
    <property type="entry name" value="WD40_repeat_dom_sf"/>
</dbReference>
<keyword evidence="1 3" id="KW-0853">WD repeat</keyword>
<gene>
    <name evidence="6" type="ORF">LSH36_41g13139</name>
</gene>
<dbReference type="InterPro" id="IPR020472">
    <property type="entry name" value="WD40_PAC1"/>
</dbReference>
<dbReference type="Pfam" id="PF00400">
    <property type="entry name" value="WD40"/>
    <property type="match status" value="4"/>
</dbReference>
<dbReference type="AlphaFoldDB" id="A0AAD9K7C4"/>
<dbReference type="PANTHER" id="PTHR44321">
    <property type="entry name" value="TRANSDUCIN BETA-LIKE PROTEIN 2"/>
    <property type="match status" value="1"/>
</dbReference>
<dbReference type="InterPro" id="IPR015943">
    <property type="entry name" value="WD40/YVTN_repeat-like_dom_sf"/>
</dbReference>
<sequence length="456" mass="50583">MLITHENLAKSESFKMADVEGSMPVLAVTAAVGAFVLLFVLLCGIGRRQNDKSENDDKGEDKKQAKKLQKQTTKKEKKPLGHRKDAKVVFNHPWLAGSLKSHSGPVLGLDFSPNGKYLASCSEDRSVLIWHVKDFAKKEHKSIRSNIELDHATRVRFSPDSKAFMVSLFNENAIRVIKIGRKDDGSIGNFQTALDFPKGHDADLINTGISSNGKFIMTCSKDTTIKLWDLKGELLSTIDTHQMNNSHGAVSPCGRFVGSSGFTPDVKVWEVIFDRSGQFKEVIRAFELKGHSAGVYSFAFSGNSDRMATVSKDGTWKLWDINVEYRKQQDPRLLKTGRCVHSGTSVIALSPDGVTIAIACNHDISVYNTVNTECEQIIEEAHILPICCLEFDTMGHYLVSAGDKNINVFHNIVGFRAHIAELEEKKRSAVGQTHRQRIQQQIQEACTKLKQLGASP</sequence>
<name>A0AAD9K7C4_9ANNE</name>
<dbReference type="SMART" id="SM00320">
    <property type="entry name" value="WD40"/>
    <property type="match status" value="6"/>
</dbReference>
<keyword evidence="2" id="KW-0677">Repeat</keyword>
<reference evidence="6" key="1">
    <citation type="journal article" date="2023" name="Mol. Biol. Evol.">
        <title>Third-Generation Sequencing Reveals the Adaptive Role of the Epigenome in Three Deep-Sea Polychaetes.</title>
        <authorList>
            <person name="Perez M."/>
            <person name="Aroh O."/>
            <person name="Sun Y."/>
            <person name="Lan Y."/>
            <person name="Juniper S.K."/>
            <person name="Young C.R."/>
            <person name="Angers B."/>
            <person name="Qian P.Y."/>
        </authorList>
    </citation>
    <scope>NUCLEOTIDE SEQUENCE</scope>
    <source>
        <strain evidence="6">P08H-3</strain>
    </source>
</reference>
<feature type="repeat" description="WD" evidence="3">
    <location>
        <begin position="288"/>
        <end position="322"/>
    </location>
</feature>
<feature type="region of interest" description="Disordered" evidence="4">
    <location>
        <begin position="50"/>
        <end position="83"/>
    </location>
</feature>
<evidence type="ECO:0000256" key="4">
    <source>
        <dbReference type="SAM" id="MobiDB-lite"/>
    </source>
</evidence>
<feature type="repeat" description="WD" evidence="3">
    <location>
        <begin position="197"/>
        <end position="231"/>
    </location>
</feature>
<comment type="caution">
    <text evidence="6">The sequence shown here is derived from an EMBL/GenBank/DDBJ whole genome shotgun (WGS) entry which is preliminary data.</text>
</comment>
<evidence type="ECO:0000256" key="3">
    <source>
        <dbReference type="PROSITE-ProRule" id="PRU00221"/>
    </source>
</evidence>
<dbReference type="Proteomes" id="UP001208570">
    <property type="component" value="Unassembled WGS sequence"/>
</dbReference>
<protein>
    <recommendedName>
        <fullName evidence="8">Transducin beta-like protein 2</fullName>
    </recommendedName>
</protein>
<dbReference type="GO" id="GO:0005783">
    <property type="term" value="C:endoplasmic reticulum"/>
    <property type="evidence" value="ECO:0007669"/>
    <property type="project" value="TreeGrafter"/>
</dbReference>
<dbReference type="InterPro" id="IPR001680">
    <property type="entry name" value="WD40_rpt"/>
</dbReference>
<dbReference type="InterPro" id="IPR042410">
    <property type="entry name" value="WBSCR13"/>
</dbReference>
<keyword evidence="7" id="KW-1185">Reference proteome</keyword>
<evidence type="ECO:0000313" key="7">
    <source>
        <dbReference type="Proteomes" id="UP001208570"/>
    </source>
</evidence>
<accession>A0AAD9K7C4</accession>
<dbReference type="PROSITE" id="PS50294">
    <property type="entry name" value="WD_REPEATS_REGION"/>
    <property type="match status" value="3"/>
</dbReference>
<proteinExistence type="predicted"/>
<evidence type="ECO:0000313" key="6">
    <source>
        <dbReference type="EMBL" id="KAK2166184.1"/>
    </source>
</evidence>
<dbReference type="PROSITE" id="PS00678">
    <property type="entry name" value="WD_REPEATS_1"/>
    <property type="match status" value="2"/>
</dbReference>
<organism evidence="6 7">
    <name type="scientific">Paralvinella palmiformis</name>
    <dbReference type="NCBI Taxonomy" id="53620"/>
    <lineage>
        <taxon>Eukaryota</taxon>
        <taxon>Metazoa</taxon>
        <taxon>Spiralia</taxon>
        <taxon>Lophotrochozoa</taxon>
        <taxon>Annelida</taxon>
        <taxon>Polychaeta</taxon>
        <taxon>Sedentaria</taxon>
        <taxon>Canalipalpata</taxon>
        <taxon>Terebellida</taxon>
        <taxon>Terebelliformia</taxon>
        <taxon>Alvinellidae</taxon>
        <taxon>Paralvinella</taxon>
    </lineage>
</organism>
<feature type="compositionally biased region" description="Basic and acidic residues" evidence="4">
    <location>
        <begin position="50"/>
        <end position="63"/>
    </location>
</feature>
<evidence type="ECO:0000256" key="2">
    <source>
        <dbReference type="ARBA" id="ARBA00022737"/>
    </source>
</evidence>
<dbReference type="EMBL" id="JAODUP010000041">
    <property type="protein sequence ID" value="KAK2166184.1"/>
    <property type="molecule type" value="Genomic_DNA"/>
</dbReference>
<evidence type="ECO:0000256" key="1">
    <source>
        <dbReference type="ARBA" id="ARBA00022574"/>
    </source>
</evidence>